<accession>B9Z302</accession>
<dbReference type="AlphaFoldDB" id="B9Z302"/>
<proteinExistence type="predicted"/>
<gene>
    <name evidence="1" type="ORF">FuraDRAFT_1715</name>
</gene>
<organism evidence="1 2">
    <name type="scientific">Pseudogulbenkiania ferrooxidans 2002</name>
    <dbReference type="NCBI Taxonomy" id="279714"/>
    <lineage>
        <taxon>Bacteria</taxon>
        <taxon>Pseudomonadati</taxon>
        <taxon>Pseudomonadota</taxon>
        <taxon>Betaproteobacteria</taxon>
        <taxon>Neisseriales</taxon>
        <taxon>Chromobacteriaceae</taxon>
        <taxon>Pseudogulbenkiania</taxon>
    </lineage>
</organism>
<dbReference type="EMBL" id="ACIS01000004">
    <property type="protein sequence ID" value="EEG08955.1"/>
    <property type="molecule type" value="Genomic_DNA"/>
</dbReference>
<dbReference type="RefSeq" id="WP_008953735.1">
    <property type="nucleotide sequence ID" value="NZ_ACIS01000004.1"/>
</dbReference>
<evidence type="ECO:0000313" key="2">
    <source>
        <dbReference type="Proteomes" id="UP000003165"/>
    </source>
</evidence>
<dbReference type="Proteomes" id="UP000003165">
    <property type="component" value="Unassembled WGS sequence"/>
</dbReference>
<sequence length="122" mass="13583">MTAYVSNIFLDLDGQEVEVVSLNATTRTGRKLVKTMNRTGRAKGYSKGIAEYDLKVTVAVPEGDEPDWDNITDSRITITPDMPGKKRTSYLGCFSIEVGESYSVDNELRRDISMGALRKVEE</sequence>
<keyword evidence="2" id="KW-1185">Reference proteome</keyword>
<protein>
    <recommendedName>
        <fullName evidence="3">Phage tail protein</fullName>
    </recommendedName>
</protein>
<reference evidence="1 2" key="1">
    <citation type="submission" date="2009-02" db="EMBL/GenBank/DDBJ databases">
        <title>Sequencing of the draft genome and assembly of Lutiella nitroferrum 2002.</title>
        <authorList>
            <consortium name="US DOE Joint Genome Institute (JGI-PGF)"/>
            <person name="Lucas S."/>
            <person name="Copeland A."/>
            <person name="Lapidus A."/>
            <person name="Glavina del Rio T."/>
            <person name="Tice H."/>
            <person name="Bruce D."/>
            <person name="Goodwin L."/>
            <person name="Pitluck S."/>
            <person name="Larimer F."/>
            <person name="Land M.L."/>
            <person name="Hauser L."/>
            <person name="Coates J.D."/>
        </authorList>
    </citation>
    <scope>NUCLEOTIDE SEQUENCE [LARGE SCALE GENOMIC DNA]</scope>
    <source>
        <strain evidence="1 2">2002</strain>
    </source>
</reference>
<dbReference type="eggNOG" id="ENOG5032TY9">
    <property type="taxonomic scope" value="Bacteria"/>
</dbReference>
<comment type="caution">
    <text evidence="1">The sequence shown here is derived from an EMBL/GenBank/DDBJ whole genome shotgun (WGS) entry which is preliminary data.</text>
</comment>
<evidence type="ECO:0000313" key="1">
    <source>
        <dbReference type="EMBL" id="EEG08955.1"/>
    </source>
</evidence>
<name>B9Z302_9NEIS</name>
<evidence type="ECO:0008006" key="3">
    <source>
        <dbReference type="Google" id="ProtNLM"/>
    </source>
</evidence>